<dbReference type="Pfam" id="PF01996">
    <property type="entry name" value="F420_ligase"/>
    <property type="match status" value="1"/>
</dbReference>
<proteinExistence type="predicted"/>
<keyword evidence="4" id="KW-1185">Reference proteome</keyword>
<reference evidence="3 4" key="1">
    <citation type="submission" date="2018-10" db="EMBL/GenBank/DDBJ databases">
        <title>Anaerotruncus faecis sp. nov., isolated from human feces.</title>
        <authorList>
            <person name="Wang Y.-J."/>
        </authorList>
    </citation>
    <scope>NUCLEOTIDE SEQUENCE [LARGE SCALE GENOMIC DNA]</scope>
    <source>
        <strain evidence="3 4">22A2-44</strain>
    </source>
</reference>
<dbReference type="SUPFAM" id="SSF144010">
    <property type="entry name" value="CofE-like"/>
    <property type="match status" value="1"/>
</dbReference>
<evidence type="ECO:0000313" key="4">
    <source>
        <dbReference type="Proteomes" id="UP000276301"/>
    </source>
</evidence>
<dbReference type="GO" id="GO:0016874">
    <property type="term" value="F:ligase activity"/>
    <property type="evidence" value="ECO:0007669"/>
    <property type="project" value="UniProtKB-KW"/>
</dbReference>
<gene>
    <name evidence="3" type="ORF">D4A47_05040</name>
</gene>
<dbReference type="EMBL" id="RCHT01000005">
    <property type="protein sequence ID" value="RLL12775.1"/>
    <property type="molecule type" value="Genomic_DNA"/>
</dbReference>
<evidence type="ECO:0000259" key="2">
    <source>
        <dbReference type="Pfam" id="PF01996"/>
    </source>
</evidence>
<protein>
    <submittedName>
        <fullName evidence="3">F420-0--gamma-glutamyl ligase</fullName>
    </submittedName>
</protein>
<evidence type="ECO:0000313" key="3">
    <source>
        <dbReference type="EMBL" id="RLL12775.1"/>
    </source>
</evidence>
<dbReference type="Proteomes" id="UP000276301">
    <property type="component" value="Unassembled WGS sequence"/>
</dbReference>
<organism evidence="3 4">
    <name type="scientific">Anaerotruncus massiliensis</name>
    <name type="common">ex Liu et al. 2021</name>
    <dbReference type="NCBI Taxonomy" id="2321404"/>
    <lineage>
        <taxon>Bacteria</taxon>
        <taxon>Bacillati</taxon>
        <taxon>Bacillota</taxon>
        <taxon>Clostridia</taxon>
        <taxon>Eubacteriales</taxon>
        <taxon>Oscillospiraceae</taxon>
        <taxon>Anaerotruncus</taxon>
    </lineage>
</organism>
<accession>A0A498CNW2</accession>
<dbReference type="RefSeq" id="WP_121586471.1">
    <property type="nucleotide sequence ID" value="NZ_RCHT01000005.1"/>
</dbReference>
<dbReference type="AlphaFoldDB" id="A0A498CNW2"/>
<sequence>MSNEQTAPIGAQPEDAVLDAAPETADAPAGDASAQETPAAQPGREETPAGYVVNPEKNEVIEVDGVGYRRLCIKTHVITDQDNICDVVEKYVSPLTEPGDIVFITEKAVACTQRRAIPLEDIHPRPLARFLSRFVLRTPYGIGLAMPETMEMALQECGTIRILFAAAVSAVGKLFHIRGWFYNIAGYKARSIDGPCDFTLPPYNHYVVLGPDRPDEVAAEISRRIGGTPVAITDINDLEGQILGTSDRKMDRDLLCKILKDNPLGQCSEQTPMGIIRRAE</sequence>
<feature type="domain" description="Coenzyme F420:L-glutamate ligase-like" evidence="2">
    <location>
        <begin position="73"/>
        <end position="226"/>
    </location>
</feature>
<feature type="region of interest" description="Disordered" evidence="1">
    <location>
        <begin position="1"/>
        <end position="53"/>
    </location>
</feature>
<name>A0A498CNW2_9FIRM</name>
<evidence type="ECO:0000256" key="1">
    <source>
        <dbReference type="SAM" id="MobiDB-lite"/>
    </source>
</evidence>
<comment type="caution">
    <text evidence="3">The sequence shown here is derived from an EMBL/GenBank/DDBJ whole genome shotgun (WGS) entry which is preliminary data.</text>
</comment>
<dbReference type="Gene3D" id="3.30.1330.100">
    <property type="entry name" value="CofE-like"/>
    <property type="match status" value="1"/>
</dbReference>
<keyword evidence="3" id="KW-0436">Ligase</keyword>
<dbReference type="InterPro" id="IPR002847">
    <property type="entry name" value="F420-0_gamma-glut_ligase-dom"/>
</dbReference>